<sequence length="189" mass="20561">MPDPGPTDFGAFYRATVIPLRRYLARMLGNRSDAQDLAHDAYARIYAAFEGERIDAPRAFLFTTARRLALNQLQRRRIAPVREVDGKLIELAPAQGPGVERVVMARQEWARLETAIAALPPGCRSVLLLCKVEGLSHAEIGARLGIAVSTVEKQHARALRLLRAAVQDDAAVGRGKNDSNVEGGRAAGL</sequence>
<keyword evidence="3" id="KW-0731">Sigma factor</keyword>
<reference evidence="7 8" key="1">
    <citation type="journal article" date="2011" name="J. Bacteriol.">
        <title>Genome sequence of the verrucomicrobium Opitutus terrae PB90-1, an abundant inhabitant of rice paddy soil ecosystems.</title>
        <authorList>
            <person name="van Passel M.W."/>
            <person name="Kant R."/>
            <person name="Palva A."/>
            <person name="Copeland A."/>
            <person name="Lucas S."/>
            <person name="Lapidus A."/>
            <person name="Glavina del Rio T."/>
            <person name="Pitluck S."/>
            <person name="Goltsman E."/>
            <person name="Clum A."/>
            <person name="Sun H."/>
            <person name="Schmutz J."/>
            <person name="Larimer F.W."/>
            <person name="Land M.L."/>
            <person name="Hauser L."/>
            <person name="Kyrpides N."/>
            <person name="Mikhailova N."/>
            <person name="Richardson P.P."/>
            <person name="Janssen P.H."/>
            <person name="de Vos W.M."/>
            <person name="Smidt H."/>
        </authorList>
    </citation>
    <scope>NUCLEOTIDE SEQUENCE [LARGE SCALE GENOMIC DNA]</scope>
    <source>
        <strain evidence="8">DSM 11246 / JCM 15787 / PB90-1</strain>
    </source>
</reference>
<dbReference type="InterPro" id="IPR007627">
    <property type="entry name" value="RNA_pol_sigma70_r2"/>
</dbReference>
<dbReference type="PANTHER" id="PTHR43133:SF63">
    <property type="entry name" value="RNA POLYMERASE SIGMA FACTOR FECI-RELATED"/>
    <property type="match status" value="1"/>
</dbReference>
<dbReference type="Pfam" id="PF04542">
    <property type="entry name" value="Sigma70_r2"/>
    <property type="match status" value="1"/>
</dbReference>
<dbReference type="GO" id="GO:0016987">
    <property type="term" value="F:sigma factor activity"/>
    <property type="evidence" value="ECO:0007669"/>
    <property type="project" value="UniProtKB-KW"/>
</dbReference>
<keyword evidence="4" id="KW-0804">Transcription</keyword>
<organism evidence="7 8">
    <name type="scientific">Opitutus terrae (strain DSM 11246 / JCM 15787 / PB90-1)</name>
    <dbReference type="NCBI Taxonomy" id="452637"/>
    <lineage>
        <taxon>Bacteria</taxon>
        <taxon>Pseudomonadati</taxon>
        <taxon>Verrucomicrobiota</taxon>
        <taxon>Opitutia</taxon>
        <taxon>Opitutales</taxon>
        <taxon>Opitutaceae</taxon>
        <taxon>Opitutus</taxon>
    </lineage>
</organism>
<keyword evidence="2" id="KW-0805">Transcription regulation</keyword>
<dbReference type="Gene3D" id="1.10.10.10">
    <property type="entry name" value="Winged helix-like DNA-binding domain superfamily/Winged helix DNA-binding domain"/>
    <property type="match status" value="1"/>
</dbReference>
<evidence type="ECO:0000256" key="2">
    <source>
        <dbReference type="ARBA" id="ARBA00023015"/>
    </source>
</evidence>
<dbReference type="Gene3D" id="1.10.1740.10">
    <property type="match status" value="1"/>
</dbReference>
<feature type="domain" description="RNA polymerase sigma factor 70 region 4 type 2" evidence="6">
    <location>
        <begin position="111"/>
        <end position="162"/>
    </location>
</feature>
<dbReference type="InterPro" id="IPR013324">
    <property type="entry name" value="RNA_pol_sigma_r3/r4-like"/>
</dbReference>
<comment type="similarity">
    <text evidence="1">Belongs to the sigma-70 factor family. ECF subfamily.</text>
</comment>
<dbReference type="GO" id="GO:0003677">
    <property type="term" value="F:DNA binding"/>
    <property type="evidence" value="ECO:0007669"/>
    <property type="project" value="InterPro"/>
</dbReference>
<dbReference type="InterPro" id="IPR036388">
    <property type="entry name" value="WH-like_DNA-bd_sf"/>
</dbReference>
<proteinExistence type="inferred from homology"/>
<dbReference type="Proteomes" id="UP000007013">
    <property type="component" value="Chromosome"/>
</dbReference>
<accession>B1ZTK0</accession>
<name>B1ZTK0_OPITP</name>
<keyword evidence="8" id="KW-1185">Reference proteome</keyword>
<feature type="domain" description="RNA polymerase sigma-70 region 2" evidence="5">
    <location>
        <begin position="13"/>
        <end position="77"/>
    </location>
</feature>
<dbReference type="AlphaFoldDB" id="B1ZTK0"/>
<dbReference type="SUPFAM" id="SSF88946">
    <property type="entry name" value="Sigma2 domain of RNA polymerase sigma factors"/>
    <property type="match status" value="1"/>
</dbReference>
<gene>
    <name evidence="7" type="ordered locus">Oter_0655</name>
</gene>
<dbReference type="InterPro" id="IPR013325">
    <property type="entry name" value="RNA_pol_sigma_r2"/>
</dbReference>
<dbReference type="GO" id="GO:0006352">
    <property type="term" value="P:DNA-templated transcription initiation"/>
    <property type="evidence" value="ECO:0007669"/>
    <property type="project" value="InterPro"/>
</dbReference>
<dbReference type="HOGENOM" id="CLU_047691_12_3_0"/>
<dbReference type="InterPro" id="IPR039425">
    <property type="entry name" value="RNA_pol_sigma-70-like"/>
</dbReference>
<evidence type="ECO:0000313" key="8">
    <source>
        <dbReference type="Proteomes" id="UP000007013"/>
    </source>
</evidence>
<evidence type="ECO:0000259" key="6">
    <source>
        <dbReference type="Pfam" id="PF08281"/>
    </source>
</evidence>
<protein>
    <submittedName>
        <fullName evidence="7">RNA polymerase, sigma-24 subunit, ECF subfamily</fullName>
    </submittedName>
</protein>
<dbReference type="NCBIfam" id="TIGR02937">
    <property type="entry name" value="sigma70-ECF"/>
    <property type="match status" value="1"/>
</dbReference>
<dbReference type="InterPro" id="IPR014284">
    <property type="entry name" value="RNA_pol_sigma-70_dom"/>
</dbReference>
<dbReference type="SUPFAM" id="SSF88659">
    <property type="entry name" value="Sigma3 and sigma4 domains of RNA polymerase sigma factors"/>
    <property type="match status" value="1"/>
</dbReference>
<dbReference type="EMBL" id="CP001032">
    <property type="protein sequence ID" value="ACB73945.1"/>
    <property type="molecule type" value="Genomic_DNA"/>
</dbReference>
<evidence type="ECO:0000259" key="5">
    <source>
        <dbReference type="Pfam" id="PF04542"/>
    </source>
</evidence>
<dbReference type="InterPro" id="IPR013249">
    <property type="entry name" value="RNA_pol_sigma70_r4_t2"/>
</dbReference>
<dbReference type="CDD" id="cd06171">
    <property type="entry name" value="Sigma70_r4"/>
    <property type="match status" value="1"/>
</dbReference>
<dbReference type="Pfam" id="PF08281">
    <property type="entry name" value="Sigma70_r4_2"/>
    <property type="match status" value="1"/>
</dbReference>
<dbReference type="STRING" id="452637.Oter_0655"/>
<dbReference type="RefSeq" id="WP_012373483.1">
    <property type="nucleotide sequence ID" value="NC_010571.1"/>
</dbReference>
<dbReference type="PANTHER" id="PTHR43133">
    <property type="entry name" value="RNA POLYMERASE ECF-TYPE SIGMA FACTO"/>
    <property type="match status" value="1"/>
</dbReference>
<evidence type="ECO:0000256" key="1">
    <source>
        <dbReference type="ARBA" id="ARBA00010641"/>
    </source>
</evidence>
<evidence type="ECO:0000256" key="3">
    <source>
        <dbReference type="ARBA" id="ARBA00023082"/>
    </source>
</evidence>
<dbReference type="OrthoDB" id="9797134at2"/>
<dbReference type="eggNOG" id="COG1595">
    <property type="taxonomic scope" value="Bacteria"/>
</dbReference>
<evidence type="ECO:0000313" key="7">
    <source>
        <dbReference type="EMBL" id="ACB73945.1"/>
    </source>
</evidence>
<dbReference type="KEGG" id="ote:Oter_0655"/>
<evidence type="ECO:0000256" key="4">
    <source>
        <dbReference type="ARBA" id="ARBA00023163"/>
    </source>
</evidence>